<dbReference type="InterPro" id="IPR036365">
    <property type="entry name" value="PGBD-like_sf"/>
</dbReference>
<dbReference type="InterPro" id="IPR002502">
    <property type="entry name" value="Amidase_domain"/>
</dbReference>
<dbReference type="GO" id="GO:0071949">
    <property type="term" value="F:FAD binding"/>
    <property type="evidence" value="ECO:0007669"/>
    <property type="project" value="InterPro"/>
</dbReference>
<dbReference type="InterPro" id="IPR036366">
    <property type="entry name" value="PGBDSf"/>
</dbReference>
<organism evidence="4 5">
    <name type="scientific">Blautia producta</name>
    <dbReference type="NCBI Taxonomy" id="33035"/>
    <lineage>
        <taxon>Bacteria</taxon>
        <taxon>Bacillati</taxon>
        <taxon>Bacillota</taxon>
        <taxon>Clostridia</taxon>
        <taxon>Lachnospirales</taxon>
        <taxon>Lachnospiraceae</taxon>
        <taxon>Blautia</taxon>
    </lineage>
</organism>
<dbReference type="GO" id="GO:0008745">
    <property type="term" value="F:N-acetylmuramoyl-L-alanine amidase activity"/>
    <property type="evidence" value="ECO:0007669"/>
    <property type="project" value="InterPro"/>
</dbReference>
<dbReference type="KEGG" id="bpro:PMF13cell1_05578"/>
<dbReference type="PANTHER" id="PTHR11022">
    <property type="entry name" value="PEPTIDOGLYCAN RECOGNITION PROTEIN"/>
    <property type="match status" value="1"/>
</dbReference>
<dbReference type="Gene3D" id="1.10.101.10">
    <property type="entry name" value="PGBD-like superfamily/PGBD"/>
    <property type="match status" value="1"/>
</dbReference>
<dbReference type="Pfam" id="PF01510">
    <property type="entry name" value="Amidase_2"/>
    <property type="match status" value="1"/>
</dbReference>
<evidence type="ECO:0000259" key="2">
    <source>
        <dbReference type="SMART" id="SM00644"/>
    </source>
</evidence>
<dbReference type="GO" id="GO:0009253">
    <property type="term" value="P:peptidoglycan catabolic process"/>
    <property type="evidence" value="ECO:0007669"/>
    <property type="project" value="InterPro"/>
</dbReference>
<dbReference type="RefSeq" id="WP_130182871.1">
    <property type="nucleotide sequence ID" value="NZ_CP035945.1"/>
</dbReference>
<dbReference type="InterPro" id="IPR036505">
    <property type="entry name" value="Amidase/PGRP_sf"/>
</dbReference>
<evidence type="ECO:0008006" key="6">
    <source>
        <dbReference type="Google" id="ProtNLM"/>
    </source>
</evidence>
<dbReference type="PANTHER" id="PTHR11022:SF41">
    <property type="entry name" value="PEPTIDOGLYCAN-RECOGNITION PROTEIN LC-RELATED"/>
    <property type="match status" value="1"/>
</dbReference>
<feature type="domain" description="N-acetylmuramoyl-L-alanine amidase" evidence="2">
    <location>
        <begin position="8"/>
        <end position="133"/>
    </location>
</feature>
<dbReference type="Proteomes" id="UP000289794">
    <property type="component" value="Chromosome"/>
</dbReference>
<dbReference type="InterPro" id="IPR015510">
    <property type="entry name" value="PGRP"/>
</dbReference>
<dbReference type="CDD" id="cd06583">
    <property type="entry name" value="PGRP"/>
    <property type="match status" value="1"/>
</dbReference>
<dbReference type="SUPFAM" id="SSF47090">
    <property type="entry name" value="PGBD-like"/>
    <property type="match status" value="1"/>
</dbReference>
<dbReference type="Gene3D" id="3.40.80.10">
    <property type="entry name" value="Peptidoglycan recognition protein-like"/>
    <property type="match status" value="1"/>
</dbReference>
<dbReference type="GO" id="GO:0008270">
    <property type="term" value="F:zinc ion binding"/>
    <property type="evidence" value="ECO:0007669"/>
    <property type="project" value="InterPro"/>
</dbReference>
<dbReference type="InterPro" id="IPR006619">
    <property type="entry name" value="PGRP_domain_met/bac"/>
</dbReference>
<gene>
    <name evidence="4" type="ORF">PMF13cell1_05578</name>
</gene>
<dbReference type="SMART" id="SM00644">
    <property type="entry name" value="Ami_2"/>
    <property type="match status" value="1"/>
</dbReference>
<dbReference type="InterPro" id="IPR002477">
    <property type="entry name" value="Peptidoglycan-bd-like"/>
</dbReference>
<reference evidence="4 5" key="1">
    <citation type="submission" date="2019-01" db="EMBL/GenBank/DDBJ databases">
        <title>PMF-metabolizing Aryl O-demethylase.</title>
        <authorList>
            <person name="Kim M."/>
        </authorList>
    </citation>
    <scope>NUCLEOTIDE SEQUENCE [LARGE SCALE GENOMIC DNA]</scope>
    <source>
        <strain evidence="4 5">PMF1</strain>
    </source>
</reference>
<accession>A0A4P6M490</accession>
<proteinExistence type="inferred from homology"/>
<dbReference type="AlphaFoldDB" id="A0A4P6M490"/>
<dbReference type="SUPFAM" id="SSF55846">
    <property type="entry name" value="N-acetylmuramoyl-L-alanine amidase-like"/>
    <property type="match status" value="1"/>
</dbReference>
<feature type="domain" description="Peptidoglycan recognition protein family" evidence="3">
    <location>
        <begin position="2"/>
        <end position="130"/>
    </location>
</feature>
<sequence length="240" mass="26310">MNIIETNLSFGGMASRAATRRIILHHAEATSCTAEDIHRWHKVDNHWAGAGYHFLVRKDGKVYRLRPEWAVGAHASGSNSDSLGICFEGAFNVERMGQAQIQAGRELVSYLKGKYGISLVQRHKDVGQTDCPGRNFPFSEIANGTVSSKPTTTVTETTTTDGGNVYMFGVREIGNGDYGNDVLLAQEILGSRGYYKGELDKGFGPLMEDATRRYQTDRRGACGAVDGIIGKKTWQDMIAL</sequence>
<name>A0A4P6M490_9FIRM</name>
<dbReference type="SMART" id="SM00701">
    <property type="entry name" value="PGRP"/>
    <property type="match status" value="1"/>
</dbReference>
<protein>
    <recommendedName>
        <fullName evidence="6">N-acetylmuramoyl-L-alanine amidase</fullName>
    </recommendedName>
</protein>
<dbReference type="Pfam" id="PF01471">
    <property type="entry name" value="PG_binding_1"/>
    <property type="match status" value="1"/>
</dbReference>
<evidence type="ECO:0000256" key="1">
    <source>
        <dbReference type="ARBA" id="ARBA00007553"/>
    </source>
</evidence>
<dbReference type="EMBL" id="CP035945">
    <property type="protein sequence ID" value="QBE99984.1"/>
    <property type="molecule type" value="Genomic_DNA"/>
</dbReference>
<evidence type="ECO:0000313" key="4">
    <source>
        <dbReference type="EMBL" id="QBE99984.1"/>
    </source>
</evidence>
<comment type="similarity">
    <text evidence="1">Belongs to the N-acetylmuramoyl-L-alanine amidase 2 family.</text>
</comment>
<evidence type="ECO:0000259" key="3">
    <source>
        <dbReference type="SMART" id="SM00701"/>
    </source>
</evidence>
<evidence type="ECO:0000313" key="5">
    <source>
        <dbReference type="Proteomes" id="UP000289794"/>
    </source>
</evidence>